<sequence>MILGIEFSTEVEMVPICHTGFSQLSYVIWGELHSFFDGNIVRQLFMEYTVNVLYPYIREEV</sequence>
<keyword evidence="2" id="KW-1185">Reference proteome</keyword>
<name>A0A085LM34_9BILA</name>
<dbReference type="Proteomes" id="UP000030764">
    <property type="component" value="Unassembled WGS sequence"/>
</dbReference>
<dbReference type="EMBL" id="KL363400">
    <property type="protein sequence ID" value="KFD46030.1"/>
    <property type="molecule type" value="Genomic_DNA"/>
</dbReference>
<gene>
    <name evidence="1" type="ORF">M513_13089</name>
</gene>
<accession>A0A085LM34</accession>
<organism evidence="1 2">
    <name type="scientific">Trichuris suis</name>
    <name type="common">pig whipworm</name>
    <dbReference type="NCBI Taxonomy" id="68888"/>
    <lineage>
        <taxon>Eukaryota</taxon>
        <taxon>Metazoa</taxon>
        <taxon>Ecdysozoa</taxon>
        <taxon>Nematoda</taxon>
        <taxon>Enoplea</taxon>
        <taxon>Dorylaimia</taxon>
        <taxon>Trichinellida</taxon>
        <taxon>Trichuridae</taxon>
        <taxon>Trichuris</taxon>
    </lineage>
</organism>
<evidence type="ECO:0000313" key="2">
    <source>
        <dbReference type="Proteomes" id="UP000030764"/>
    </source>
</evidence>
<reference evidence="1 2" key="1">
    <citation type="journal article" date="2014" name="Nat. Genet.">
        <title>Genome and transcriptome of the porcine whipworm Trichuris suis.</title>
        <authorList>
            <person name="Jex A.R."/>
            <person name="Nejsum P."/>
            <person name="Schwarz E.M."/>
            <person name="Hu L."/>
            <person name="Young N.D."/>
            <person name="Hall R.S."/>
            <person name="Korhonen P.K."/>
            <person name="Liao S."/>
            <person name="Thamsborg S."/>
            <person name="Xia J."/>
            <person name="Xu P."/>
            <person name="Wang S."/>
            <person name="Scheerlinck J.P."/>
            <person name="Hofmann A."/>
            <person name="Sternberg P.W."/>
            <person name="Wang J."/>
            <person name="Gasser R.B."/>
        </authorList>
    </citation>
    <scope>NUCLEOTIDE SEQUENCE [LARGE SCALE GENOMIC DNA]</scope>
    <source>
        <strain evidence="1">DCEP-RM93M</strain>
    </source>
</reference>
<dbReference type="AlphaFoldDB" id="A0A085LM34"/>
<proteinExistence type="predicted"/>
<protein>
    <submittedName>
        <fullName evidence="1">Uncharacterized protein</fullName>
    </submittedName>
</protein>
<evidence type="ECO:0000313" key="1">
    <source>
        <dbReference type="EMBL" id="KFD46030.1"/>
    </source>
</evidence>